<comment type="caution">
    <text evidence="2">The sequence shown here is derived from an EMBL/GenBank/DDBJ whole genome shotgun (WGS) entry which is preliminary data.</text>
</comment>
<accession>A0A5N5E079</accession>
<evidence type="ECO:0000256" key="1">
    <source>
        <dbReference type="SAM" id="Phobius"/>
    </source>
</evidence>
<organism evidence="2 3">
    <name type="scientific">Rhodococcus erythropolis</name>
    <name type="common">Arthrobacter picolinophilus</name>
    <dbReference type="NCBI Taxonomy" id="1833"/>
    <lineage>
        <taxon>Bacteria</taxon>
        <taxon>Bacillati</taxon>
        <taxon>Actinomycetota</taxon>
        <taxon>Actinomycetes</taxon>
        <taxon>Mycobacteriales</taxon>
        <taxon>Nocardiaceae</taxon>
        <taxon>Rhodococcus</taxon>
        <taxon>Rhodococcus erythropolis group</taxon>
    </lineage>
</organism>
<keyword evidence="1" id="KW-1133">Transmembrane helix</keyword>
<keyword evidence="1" id="KW-0812">Transmembrane</keyword>
<evidence type="ECO:0000313" key="3">
    <source>
        <dbReference type="Proteomes" id="UP000325576"/>
    </source>
</evidence>
<feature type="transmembrane region" description="Helical" evidence="1">
    <location>
        <begin position="6"/>
        <end position="26"/>
    </location>
</feature>
<dbReference type="AlphaFoldDB" id="A0A5N5E079"/>
<name>A0A5N5E079_RHOER</name>
<reference evidence="2 3" key="1">
    <citation type="journal article" date="2017" name="Poromechanics V (2013)">
        <title>Genomic Characterization of the Arsenic-Tolerant Actinobacterium, &lt;i&gt;Rhodococcus erythropolis&lt;/i&gt; S43.</title>
        <authorList>
            <person name="Retamal-Morales G."/>
            <person name="Mehnert M."/>
            <person name="Schwabe R."/>
            <person name="Tischler D."/>
            <person name="Schloemann M."/>
            <person name="Levican G.J."/>
        </authorList>
    </citation>
    <scope>NUCLEOTIDE SEQUENCE [LARGE SCALE GENOMIC DNA]</scope>
    <source>
        <strain evidence="2 3">S43</strain>
    </source>
</reference>
<gene>
    <name evidence="2" type="ORF">BS297_18710</name>
</gene>
<protein>
    <submittedName>
        <fullName evidence="2">Uncharacterized protein</fullName>
    </submittedName>
</protein>
<dbReference type="EMBL" id="MRBO01000501">
    <property type="protein sequence ID" value="KAB2583808.1"/>
    <property type="molecule type" value="Genomic_DNA"/>
</dbReference>
<keyword evidence="1" id="KW-0472">Membrane</keyword>
<sequence length="144" mass="16294">MSWNWTLTIASFGGLTGGYGAIVSTWGRRDITWRRRAKQLPQIRPALEALRNAVAEARQGTITIRGLQDIKLRGHLEELEEHTKRLSDRKLREQVKSATYAYSRVIAKGDDTTDHSKTEAMEFALVSLKEALKRADFIEKKAPA</sequence>
<proteinExistence type="predicted"/>
<dbReference type="Proteomes" id="UP000325576">
    <property type="component" value="Unassembled WGS sequence"/>
</dbReference>
<evidence type="ECO:0000313" key="2">
    <source>
        <dbReference type="EMBL" id="KAB2583808.1"/>
    </source>
</evidence>